<dbReference type="EMBL" id="RBKT01000001">
    <property type="protein sequence ID" value="RKR88393.1"/>
    <property type="molecule type" value="Genomic_DNA"/>
</dbReference>
<dbReference type="Gene3D" id="3.30.428.10">
    <property type="entry name" value="HIT-like"/>
    <property type="match status" value="1"/>
</dbReference>
<sequence length="171" mass="18587">MSLNFDPQWLSRYPAQEPVGGAVSSCVFCGIACGDVEAHVLAETADTLCFLDHLPATYGHVLVVPKQHFQDLLDIPEESFQHVMATAKQVANALRDSCGASGINLVHATGQAAHQTVFHFHVHVVPRYDGDSIVVFPRLADPTRKHEVAQRLRTALNAPQPPKTEAESSQA</sequence>
<dbReference type="PRINTS" id="PR00332">
    <property type="entry name" value="HISTRIAD"/>
</dbReference>
<protein>
    <submittedName>
        <fullName evidence="5">Histidine triad (HIT) family protein</fullName>
    </submittedName>
</protein>
<evidence type="ECO:0000259" key="4">
    <source>
        <dbReference type="PROSITE" id="PS51084"/>
    </source>
</evidence>
<feature type="short sequence motif" description="Histidine triad motif" evidence="2 3">
    <location>
        <begin position="119"/>
        <end position="123"/>
    </location>
</feature>
<feature type="domain" description="HIT" evidence="4">
    <location>
        <begin position="27"/>
        <end position="134"/>
    </location>
</feature>
<name>A0A495JHM7_9ACTN</name>
<dbReference type="Pfam" id="PF01230">
    <property type="entry name" value="HIT"/>
    <property type="match status" value="1"/>
</dbReference>
<gene>
    <name evidence="5" type="ORF">BDK92_2713</name>
</gene>
<dbReference type="AlphaFoldDB" id="A0A495JHM7"/>
<evidence type="ECO:0000256" key="1">
    <source>
        <dbReference type="PIRSR" id="PIRSR601310-1"/>
    </source>
</evidence>
<keyword evidence="6" id="KW-1185">Reference proteome</keyword>
<reference evidence="5 6" key="1">
    <citation type="submission" date="2018-10" db="EMBL/GenBank/DDBJ databases">
        <title>Sequencing the genomes of 1000 actinobacteria strains.</title>
        <authorList>
            <person name="Klenk H.-P."/>
        </authorList>
    </citation>
    <scope>NUCLEOTIDE SEQUENCE [LARGE SCALE GENOMIC DNA]</scope>
    <source>
        <strain evidence="5 6">DSM 45175</strain>
    </source>
</reference>
<dbReference type="Proteomes" id="UP000277671">
    <property type="component" value="Unassembled WGS sequence"/>
</dbReference>
<dbReference type="PANTHER" id="PTHR46648">
    <property type="entry name" value="HIT FAMILY PROTEIN 1"/>
    <property type="match status" value="1"/>
</dbReference>
<evidence type="ECO:0000256" key="3">
    <source>
        <dbReference type="PROSITE-ProRule" id="PRU00464"/>
    </source>
</evidence>
<dbReference type="InterPro" id="IPR001310">
    <property type="entry name" value="Histidine_triad_HIT"/>
</dbReference>
<comment type="caution">
    <text evidence="5">The sequence shown here is derived from an EMBL/GenBank/DDBJ whole genome shotgun (WGS) entry which is preliminary data.</text>
</comment>
<dbReference type="InterPro" id="IPR019808">
    <property type="entry name" value="Histidine_triad_CS"/>
</dbReference>
<dbReference type="PANTHER" id="PTHR46648:SF1">
    <property type="entry name" value="ADENOSINE 5'-MONOPHOSPHORAMIDASE HNT1"/>
    <property type="match status" value="1"/>
</dbReference>
<organism evidence="5 6">
    <name type="scientific">Micromonospora pisi</name>
    <dbReference type="NCBI Taxonomy" id="589240"/>
    <lineage>
        <taxon>Bacteria</taxon>
        <taxon>Bacillati</taxon>
        <taxon>Actinomycetota</taxon>
        <taxon>Actinomycetes</taxon>
        <taxon>Micromonosporales</taxon>
        <taxon>Micromonosporaceae</taxon>
        <taxon>Micromonospora</taxon>
    </lineage>
</organism>
<proteinExistence type="predicted"/>
<dbReference type="OrthoDB" id="9784774at2"/>
<dbReference type="GO" id="GO:0009117">
    <property type="term" value="P:nucleotide metabolic process"/>
    <property type="evidence" value="ECO:0007669"/>
    <property type="project" value="TreeGrafter"/>
</dbReference>
<evidence type="ECO:0000313" key="5">
    <source>
        <dbReference type="EMBL" id="RKR88393.1"/>
    </source>
</evidence>
<dbReference type="PROSITE" id="PS00892">
    <property type="entry name" value="HIT_1"/>
    <property type="match status" value="1"/>
</dbReference>
<feature type="active site" description="Tele-AMP-histidine intermediate" evidence="1">
    <location>
        <position position="121"/>
    </location>
</feature>
<dbReference type="InterPro" id="IPR011146">
    <property type="entry name" value="HIT-like"/>
</dbReference>
<dbReference type="InterPro" id="IPR036265">
    <property type="entry name" value="HIT-like_sf"/>
</dbReference>
<dbReference type="SUPFAM" id="SSF54197">
    <property type="entry name" value="HIT-like"/>
    <property type="match status" value="1"/>
</dbReference>
<dbReference type="GO" id="GO:0003824">
    <property type="term" value="F:catalytic activity"/>
    <property type="evidence" value="ECO:0007669"/>
    <property type="project" value="InterPro"/>
</dbReference>
<dbReference type="PROSITE" id="PS51084">
    <property type="entry name" value="HIT_2"/>
    <property type="match status" value="1"/>
</dbReference>
<accession>A0A495JHM7</accession>
<evidence type="ECO:0000313" key="6">
    <source>
        <dbReference type="Proteomes" id="UP000277671"/>
    </source>
</evidence>
<evidence type="ECO:0000256" key="2">
    <source>
        <dbReference type="PIRSR" id="PIRSR601310-3"/>
    </source>
</evidence>